<dbReference type="InParanoid" id="A0A1Q3DAX4"/>
<dbReference type="STRING" id="3775.A0A1Q3DAX4"/>
<dbReference type="AlphaFoldDB" id="A0A1Q3DAX4"/>
<sequence length="867" mass="98578">MFFTYIIHKRLLSLLQPWLREEPELELKLGFVNSLAIAKNLRLNTSALNEKLDSDSNRFIFKEVNIEQLTVSFSNWHAPAFNIEVTGVHVTLSAREMKEGERSRRRRKLSDAAAAEMKKRLSEIDPQGTSLHDVLGRILVTTPSRHGFKTSLLNLILKHCHIQMLKVNLRLDFPNFNEPFTYLSDIKELNAKSQCAEYGCLIRGFFRGLIRTSNEGFFLINGSGFKIGYKSRDKLKSVCSSNDLSTCIKLNNLQLKDFNLRAAELRFLLSPTDLFVLSAFGKLSSEGPKHARNGRQLWKLAAKRIGCLVSVPRLSLHNLIVSVCQWIRYVNSYEVLLSLLGYSADHLSKRCTFKLSHDKRLLTSVRHFWEVISDIEKELPAEVIAQARRIARYRAALNFHHAGGSYKESYVSSCFVIFLRILALLAFIWKVLNIIFHSIVNFFFLTNVFAQESKSDECLGIVSEKSCDQSCYILKLENILITFPDNPVWPVDEELKSHFGVSYSNFLSFCLSIDALLLAHIEDSGEHSQYIYCGQVKVKSSSCMEDPAVQSGSNNISASVKKHRKGRVRDLETVLWVEPTQMFILESNKIRTTTSHDEGACLETFLGDMWSSWKRVCMKFEGSDIENYENPCLLCEMKSFLTHPDLNNLDSGIWKCNLIVGKLNFSLGYISLVSMTLLFRQIQCALYWTEGKEPVNPCPRRTIEYPPEISFDGKYDSYASGMKMALLRMLPERHIQLGAFITGPNIQLSSGWVGFKSGRHHAKNLVSQDDSNLAFDVHNIELVLWPDSKSDCSPLSGYPGSDEPDSFTLQEPQILDISKPHNEKYTSNERISFHLCLRFHGLNAYLGDSAEKQLVALKPVTVQLSSF</sequence>
<evidence type="ECO:0000313" key="1">
    <source>
        <dbReference type="EMBL" id="GAV89634.1"/>
    </source>
</evidence>
<organism evidence="1 2">
    <name type="scientific">Cephalotus follicularis</name>
    <name type="common">Albany pitcher plant</name>
    <dbReference type="NCBI Taxonomy" id="3775"/>
    <lineage>
        <taxon>Eukaryota</taxon>
        <taxon>Viridiplantae</taxon>
        <taxon>Streptophyta</taxon>
        <taxon>Embryophyta</taxon>
        <taxon>Tracheophyta</taxon>
        <taxon>Spermatophyta</taxon>
        <taxon>Magnoliopsida</taxon>
        <taxon>eudicotyledons</taxon>
        <taxon>Gunneridae</taxon>
        <taxon>Pentapetalae</taxon>
        <taxon>rosids</taxon>
        <taxon>fabids</taxon>
        <taxon>Oxalidales</taxon>
        <taxon>Cephalotaceae</taxon>
        <taxon>Cephalotus</taxon>
    </lineage>
</organism>
<accession>A0A1Q3DAX4</accession>
<comment type="caution">
    <text evidence="1">The sequence shown here is derived from an EMBL/GenBank/DDBJ whole genome shotgun (WGS) entry which is preliminary data.</text>
</comment>
<reference evidence="2" key="1">
    <citation type="submission" date="2016-04" db="EMBL/GenBank/DDBJ databases">
        <title>Cephalotus genome sequencing.</title>
        <authorList>
            <person name="Fukushima K."/>
            <person name="Hasebe M."/>
            <person name="Fang X."/>
        </authorList>
    </citation>
    <scope>NUCLEOTIDE SEQUENCE [LARGE SCALE GENOMIC DNA]</scope>
    <source>
        <strain evidence="2">cv. St1</strain>
    </source>
</reference>
<gene>
    <name evidence="1" type="ORF">CFOL_v3_33048</name>
</gene>
<dbReference type="OrthoDB" id="428159at2759"/>
<evidence type="ECO:0000313" key="2">
    <source>
        <dbReference type="Proteomes" id="UP000187406"/>
    </source>
</evidence>
<name>A0A1Q3DAX4_CEPFO</name>
<protein>
    <submittedName>
        <fullName evidence="1">Uncharacterized protein</fullName>
    </submittedName>
</protein>
<dbReference type="Proteomes" id="UP000187406">
    <property type="component" value="Unassembled WGS sequence"/>
</dbReference>
<keyword evidence="2" id="KW-1185">Reference proteome</keyword>
<proteinExistence type="predicted"/>
<feature type="non-terminal residue" evidence="1">
    <location>
        <position position="867"/>
    </location>
</feature>
<dbReference type="EMBL" id="BDDD01005634">
    <property type="protein sequence ID" value="GAV89634.1"/>
    <property type="molecule type" value="Genomic_DNA"/>
</dbReference>